<evidence type="ECO:0000313" key="1">
    <source>
        <dbReference type="EMBL" id="HIU46294.1"/>
    </source>
</evidence>
<name>A0A9D1S3V1_9FIRM</name>
<gene>
    <name evidence="1" type="ORF">IAC59_03430</name>
</gene>
<dbReference type="AlphaFoldDB" id="A0A9D1S3V1"/>
<dbReference type="Proteomes" id="UP000824123">
    <property type="component" value="Unassembled WGS sequence"/>
</dbReference>
<reference evidence="1" key="1">
    <citation type="submission" date="2020-10" db="EMBL/GenBank/DDBJ databases">
        <authorList>
            <person name="Gilroy R."/>
        </authorList>
    </citation>
    <scope>NUCLEOTIDE SEQUENCE</scope>
    <source>
        <strain evidence="1">ChiSxjej2B14-8506</strain>
    </source>
</reference>
<proteinExistence type="predicted"/>
<evidence type="ECO:0000313" key="2">
    <source>
        <dbReference type="Proteomes" id="UP000824123"/>
    </source>
</evidence>
<accession>A0A9D1S3V1</accession>
<reference evidence="1" key="2">
    <citation type="journal article" date="2021" name="PeerJ">
        <title>Extensive microbial diversity within the chicken gut microbiome revealed by metagenomics and culture.</title>
        <authorList>
            <person name="Gilroy R."/>
            <person name="Ravi A."/>
            <person name="Getino M."/>
            <person name="Pursley I."/>
            <person name="Horton D.L."/>
            <person name="Alikhan N.F."/>
            <person name="Baker D."/>
            <person name="Gharbi K."/>
            <person name="Hall N."/>
            <person name="Watson M."/>
            <person name="Adriaenssens E.M."/>
            <person name="Foster-Nyarko E."/>
            <person name="Jarju S."/>
            <person name="Secka A."/>
            <person name="Antonio M."/>
            <person name="Oren A."/>
            <person name="Chaudhuri R.R."/>
            <person name="La Ragione R."/>
            <person name="Hildebrand F."/>
            <person name="Pallen M.J."/>
        </authorList>
    </citation>
    <scope>NUCLEOTIDE SEQUENCE</scope>
    <source>
        <strain evidence="1">ChiSxjej2B14-8506</strain>
    </source>
</reference>
<comment type="caution">
    <text evidence="1">The sequence shown here is derived from an EMBL/GenBank/DDBJ whole genome shotgun (WGS) entry which is preliminary data.</text>
</comment>
<sequence length="162" mass="17890">MKPEIAQARALLDALTPLTTDCGTYCGAACCRADGDAQGMLLLPGEAELYESCDFAQVRPAEFAGLTAPVMLVCQGWCRRSERPLCCRLFPLAPRETDAGFDVRIDRRAFAVCPIAQYGLSAFDRRFMAASRDAFNALAQDAECREYLVAWSRLMDEYARGL</sequence>
<protein>
    <submittedName>
        <fullName evidence="1">Uncharacterized protein</fullName>
    </submittedName>
</protein>
<dbReference type="EMBL" id="DVNK01000025">
    <property type="protein sequence ID" value="HIU46294.1"/>
    <property type="molecule type" value="Genomic_DNA"/>
</dbReference>
<organism evidence="1 2">
    <name type="scientific">Candidatus Fimadaptatus faecigallinarum</name>
    <dbReference type="NCBI Taxonomy" id="2840814"/>
    <lineage>
        <taxon>Bacteria</taxon>
        <taxon>Bacillati</taxon>
        <taxon>Bacillota</taxon>
        <taxon>Clostridia</taxon>
        <taxon>Eubacteriales</taxon>
        <taxon>Candidatus Fimadaptatus</taxon>
    </lineage>
</organism>